<sequence length="511" mass="54725">MKVFHTILREKAAETGKAVLPVIGIVLLLCFSMAPITPGILMAFLVGAVLLMVGMVLFSMGVDMSMTLMGERVGTCMTKTRKLWIMVLMGFVLGFIITVSEPDLQVLAEQVPSVPNMTLIIAVAVGVGIFLVVALLRMLFAIALPPMLVALYIVVFGLAFLVPDSFLAVAFDSGGVTTGPMTVPFIMALGVGIASIRNDRHASDDSFGLVALCSIGPILAVLILGMIYHPESYDYIPDALPEFSDSVELCRYFLHELPEYMKEMAISLLPIVLFFGLFQMIFRLVPVRGLIRIGIGLVYTYAGLVLFLTGVNVGFSPAGNYLGQVLASLPYRWVIIPIGMLIGYFIVRAEPAVFVLTKQVEEITDGAISAGAMGLSLSIGVSVSLGLAMIRVLTGISIFWFIIPGYFIALVLSFFVPKIFTAIAFDSGGVASGPMTATFLLPFAMGACSAVGGNIITDAFGVVAMVAMTPLITIQILGLVFRVRASRAEKEGQEAYVSAFDGMGDMEIIEL</sequence>
<gene>
    <name evidence="2" type="ORF">H9761_11350</name>
</gene>
<feature type="transmembrane region" description="Helical" evidence="1">
    <location>
        <begin position="396"/>
        <end position="416"/>
    </location>
</feature>
<feature type="transmembrane region" description="Helical" evidence="1">
    <location>
        <begin position="289"/>
        <end position="309"/>
    </location>
</feature>
<dbReference type="Pfam" id="PF07556">
    <property type="entry name" value="DUF1538"/>
    <property type="match status" value="2"/>
</dbReference>
<evidence type="ECO:0000256" key="1">
    <source>
        <dbReference type="SAM" id="Phobius"/>
    </source>
</evidence>
<feature type="transmembrane region" description="Helical" evidence="1">
    <location>
        <begin position="12"/>
        <end position="34"/>
    </location>
</feature>
<feature type="transmembrane region" description="Helical" evidence="1">
    <location>
        <begin position="368"/>
        <end position="390"/>
    </location>
</feature>
<reference evidence="2" key="1">
    <citation type="journal article" date="2021" name="PeerJ">
        <title>Extensive microbial diversity within the chicken gut microbiome revealed by metagenomics and culture.</title>
        <authorList>
            <person name="Gilroy R."/>
            <person name="Ravi A."/>
            <person name="Getino M."/>
            <person name="Pursley I."/>
            <person name="Horton D.L."/>
            <person name="Alikhan N.F."/>
            <person name="Baker D."/>
            <person name="Gharbi K."/>
            <person name="Hall N."/>
            <person name="Watson M."/>
            <person name="Adriaenssens E.M."/>
            <person name="Foster-Nyarko E."/>
            <person name="Jarju S."/>
            <person name="Secka A."/>
            <person name="Antonio M."/>
            <person name="Oren A."/>
            <person name="Chaudhuri R.R."/>
            <person name="La Ragione R."/>
            <person name="Hildebrand F."/>
            <person name="Pallen M.J."/>
        </authorList>
    </citation>
    <scope>NUCLEOTIDE SEQUENCE</scope>
    <source>
        <strain evidence="2">USAMLcec2-132</strain>
    </source>
</reference>
<feature type="transmembrane region" description="Helical" evidence="1">
    <location>
        <begin position="264"/>
        <end position="282"/>
    </location>
</feature>
<comment type="caution">
    <text evidence="2">The sequence shown here is derived from an EMBL/GenBank/DDBJ whole genome shotgun (WGS) entry which is preliminary data.</text>
</comment>
<feature type="transmembrane region" description="Helical" evidence="1">
    <location>
        <begin position="147"/>
        <end position="171"/>
    </location>
</feature>
<protein>
    <submittedName>
        <fullName evidence="2">DUF1538 domain-containing protein</fullName>
    </submittedName>
</protein>
<keyword evidence="1" id="KW-0472">Membrane</keyword>
<dbReference type="Proteomes" id="UP000823891">
    <property type="component" value="Unassembled WGS sequence"/>
</dbReference>
<feature type="transmembrane region" description="Helical" evidence="1">
    <location>
        <begin position="119"/>
        <end position="140"/>
    </location>
</feature>
<dbReference type="InterPro" id="IPR011435">
    <property type="entry name" value="UmpAB"/>
</dbReference>
<dbReference type="EMBL" id="DWWS01000040">
    <property type="protein sequence ID" value="HJC24286.1"/>
    <property type="molecule type" value="Genomic_DNA"/>
</dbReference>
<feature type="transmembrane region" description="Helical" evidence="1">
    <location>
        <begin position="329"/>
        <end position="347"/>
    </location>
</feature>
<feature type="transmembrane region" description="Helical" evidence="1">
    <location>
        <begin position="208"/>
        <end position="228"/>
    </location>
</feature>
<keyword evidence="1" id="KW-0812">Transmembrane</keyword>
<evidence type="ECO:0000313" key="2">
    <source>
        <dbReference type="EMBL" id="HJC24286.1"/>
    </source>
</evidence>
<name>A0A9D2SRL0_9FIRM</name>
<keyword evidence="1" id="KW-1133">Transmembrane helix</keyword>
<proteinExistence type="predicted"/>
<reference evidence="2" key="2">
    <citation type="submission" date="2021-04" db="EMBL/GenBank/DDBJ databases">
        <authorList>
            <person name="Gilroy R."/>
        </authorList>
    </citation>
    <scope>NUCLEOTIDE SEQUENCE</scope>
    <source>
        <strain evidence="2">USAMLcec2-132</strain>
    </source>
</reference>
<dbReference type="AlphaFoldDB" id="A0A9D2SRL0"/>
<feature type="transmembrane region" description="Helical" evidence="1">
    <location>
        <begin position="40"/>
        <end position="62"/>
    </location>
</feature>
<organism evidence="2 3">
    <name type="scientific">Candidatus Eisenbergiella merdavium</name>
    <dbReference type="NCBI Taxonomy" id="2838551"/>
    <lineage>
        <taxon>Bacteria</taxon>
        <taxon>Bacillati</taxon>
        <taxon>Bacillota</taxon>
        <taxon>Clostridia</taxon>
        <taxon>Lachnospirales</taxon>
        <taxon>Lachnospiraceae</taxon>
        <taxon>Eisenbergiella</taxon>
    </lineage>
</organism>
<feature type="transmembrane region" description="Helical" evidence="1">
    <location>
        <begin position="462"/>
        <end position="481"/>
    </location>
</feature>
<evidence type="ECO:0000313" key="3">
    <source>
        <dbReference type="Proteomes" id="UP000823891"/>
    </source>
</evidence>
<accession>A0A9D2SRL0</accession>
<feature type="transmembrane region" description="Helical" evidence="1">
    <location>
        <begin position="83"/>
        <end position="99"/>
    </location>
</feature>
<feature type="transmembrane region" description="Helical" evidence="1">
    <location>
        <begin position="177"/>
        <end position="196"/>
    </location>
</feature>